<organism evidence="2 3">
    <name type="scientific">Lepraria finkii</name>
    <dbReference type="NCBI Taxonomy" id="1340010"/>
    <lineage>
        <taxon>Eukaryota</taxon>
        <taxon>Fungi</taxon>
        <taxon>Dikarya</taxon>
        <taxon>Ascomycota</taxon>
        <taxon>Pezizomycotina</taxon>
        <taxon>Lecanoromycetes</taxon>
        <taxon>OSLEUM clade</taxon>
        <taxon>Lecanoromycetidae</taxon>
        <taxon>Lecanorales</taxon>
        <taxon>Lecanorineae</taxon>
        <taxon>Stereocaulaceae</taxon>
        <taxon>Lepraria</taxon>
    </lineage>
</organism>
<name>A0ABR4BGB0_9LECA</name>
<dbReference type="Proteomes" id="UP001590951">
    <property type="component" value="Unassembled WGS sequence"/>
</dbReference>
<evidence type="ECO:0000313" key="2">
    <source>
        <dbReference type="EMBL" id="KAL2055834.1"/>
    </source>
</evidence>
<evidence type="ECO:0000256" key="1">
    <source>
        <dbReference type="SAM" id="MobiDB-lite"/>
    </source>
</evidence>
<sequence>MLNANRKRKRHISRSFHHGGKKPSKSKAGIETPPESRVSRRKELLSPAISKYRNENGSATTPAVPIRRKDLPPPAPGVSNYHIENGKAVPTTTITTTDPRP</sequence>
<accession>A0ABR4BGB0</accession>
<dbReference type="EMBL" id="JBHFEH010000010">
    <property type="protein sequence ID" value="KAL2055834.1"/>
    <property type="molecule type" value="Genomic_DNA"/>
</dbReference>
<keyword evidence="3" id="KW-1185">Reference proteome</keyword>
<feature type="compositionally biased region" description="Basic residues" evidence="1">
    <location>
        <begin position="1"/>
        <end position="25"/>
    </location>
</feature>
<feature type="compositionally biased region" description="Low complexity" evidence="1">
    <location>
        <begin position="91"/>
        <end position="101"/>
    </location>
</feature>
<comment type="caution">
    <text evidence="2">The sequence shown here is derived from an EMBL/GenBank/DDBJ whole genome shotgun (WGS) entry which is preliminary data.</text>
</comment>
<protein>
    <submittedName>
        <fullName evidence="2">Uncharacterized protein</fullName>
    </submittedName>
</protein>
<feature type="region of interest" description="Disordered" evidence="1">
    <location>
        <begin position="1"/>
        <end position="101"/>
    </location>
</feature>
<gene>
    <name evidence="2" type="ORF">ABVK25_004078</name>
</gene>
<reference evidence="2 3" key="1">
    <citation type="submission" date="2024-09" db="EMBL/GenBank/DDBJ databases">
        <title>Rethinking Asexuality: The Enigmatic Case of Functional Sexual Genes in Lepraria (Stereocaulaceae).</title>
        <authorList>
            <person name="Doellman M."/>
            <person name="Sun Y."/>
            <person name="Barcenas-Pena A."/>
            <person name="Lumbsch H.T."/>
            <person name="Grewe F."/>
        </authorList>
    </citation>
    <scope>NUCLEOTIDE SEQUENCE [LARGE SCALE GENOMIC DNA]</scope>
    <source>
        <strain evidence="2 3">Grewe 0041</strain>
    </source>
</reference>
<proteinExistence type="predicted"/>
<evidence type="ECO:0000313" key="3">
    <source>
        <dbReference type="Proteomes" id="UP001590951"/>
    </source>
</evidence>